<dbReference type="InterPro" id="IPR024253">
    <property type="entry name" value="Phosducin_thioredoxin-like_dom"/>
</dbReference>
<accession>A0A1S3ELL4</accession>
<dbReference type="CDD" id="cd02988">
    <property type="entry name" value="Phd_like_VIAF"/>
    <property type="match status" value="1"/>
</dbReference>
<keyword evidence="4" id="KW-1185">Reference proteome</keyword>
<gene>
    <name evidence="5" type="primary">LOC105980190</name>
</gene>
<name>A0A1S3ELL4_DIPOR</name>
<comment type="similarity">
    <text evidence="1">Belongs to the phosducin family.</text>
</comment>
<dbReference type="GO" id="GO:0006457">
    <property type="term" value="P:protein folding"/>
    <property type="evidence" value="ECO:0007669"/>
    <property type="project" value="TreeGrafter"/>
</dbReference>
<protein>
    <submittedName>
        <fullName evidence="5">Uncharacterized protein LOC105980190</fullName>
    </submittedName>
</protein>
<dbReference type="InParanoid" id="A0A1S3ELL4"/>
<dbReference type="KEGG" id="dord:105980190"/>
<feature type="domain" description="Phosducin" evidence="3">
    <location>
        <begin position="425"/>
        <end position="631"/>
    </location>
</feature>
<dbReference type="SUPFAM" id="SSF52833">
    <property type="entry name" value="Thioredoxin-like"/>
    <property type="match status" value="1"/>
</dbReference>
<dbReference type="RefSeq" id="XP_012864377.1">
    <property type="nucleotide sequence ID" value="XM_013008923.1"/>
</dbReference>
<evidence type="ECO:0000313" key="5">
    <source>
        <dbReference type="RefSeq" id="XP_012864377.1"/>
    </source>
</evidence>
<dbReference type="STRING" id="10020.ENSDORP00000009036"/>
<dbReference type="Proteomes" id="UP000081671">
    <property type="component" value="Unplaced"/>
</dbReference>
<dbReference type="Pfam" id="PF02114">
    <property type="entry name" value="Phosducin"/>
    <property type="match status" value="1"/>
</dbReference>
<dbReference type="Gene3D" id="3.40.30.10">
    <property type="entry name" value="Glutaredoxin"/>
    <property type="match status" value="1"/>
</dbReference>
<dbReference type="PANTHER" id="PTHR45809">
    <property type="entry name" value="VIRAL IAP-ASSOCIATED FACTOR HOMOLOG"/>
    <property type="match status" value="1"/>
</dbReference>
<dbReference type="InterPro" id="IPR051498">
    <property type="entry name" value="Phosducin-like_chap/apop_reg"/>
</dbReference>
<dbReference type="InterPro" id="IPR036249">
    <property type="entry name" value="Thioredoxin-like_sf"/>
</dbReference>
<evidence type="ECO:0000313" key="4">
    <source>
        <dbReference type="Proteomes" id="UP000081671"/>
    </source>
</evidence>
<dbReference type="GeneID" id="105980190"/>
<evidence type="ECO:0000259" key="3">
    <source>
        <dbReference type="Pfam" id="PF02114"/>
    </source>
</evidence>
<organism evidence="4 5">
    <name type="scientific">Dipodomys ordii</name>
    <name type="common">Ord's kangaroo rat</name>
    <dbReference type="NCBI Taxonomy" id="10020"/>
    <lineage>
        <taxon>Eukaryota</taxon>
        <taxon>Metazoa</taxon>
        <taxon>Chordata</taxon>
        <taxon>Craniata</taxon>
        <taxon>Vertebrata</taxon>
        <taxon>Euteleostomi</taxon>
        <taxon>Mammalia</taxon>
        <taxon>Eutheria</taxon>
        <taxon>Euarchontoglires</taxon>
        <taxon>Glires</taxon>
        <taxon>Rodentia</taxon>
        <taxon>Castorimorpha</taxon>
        <taxon>Heteromyidae</taxon>
        <taxon>Dipodomyinae</taxon>
        <taxon>Dipodomys</taxon>
    </lineage>
</organism>
<dbReference type="OrthoDB" id="45518at2759"/>
<dbReference type="PANTHER" id="PTHR45809:SF1">
    <property type="entry name" value="PHOSDUCIN-LIKE PROTEIN 2"/>
    <property type="match status" value="1"/>
</dbReference>
<evidence type="ECO:0000256" key="1">
    <source>
        <dbReference type="ARBA" id="ARBA00009686"/>
    </source>
</evidence>
<dbReference type="GO" id="GO:0005737">
    <property type="term" value="C:cytoplasm"/>
    <property type="evidence" value="ECO:0007669"/>
    <property type="project" value="TreeGrafter"/>
</dbReference>
<sequence length="671" mass="74496">MDGRVKTWRALLQEVPKSSGLGKEQFAVLVFGMSVEMRFAARNNVNAFALGKDLGTRDHGWFPGKREIEISDLAEGEWRRSPSRGYPTHWWMGHWLPGRVEREDIPADARRVVAAASVNPGTPWFAPPSCSHPSPCKAGRVFSSTPPRVGSRSRCSGVGPAESRGDTGRPGWEGGGARGTTPSQPTCAQDLKVGVAQGDRFGGQGTGWSPGSHVPNPEMSAGAEMPGAVSRRRGPPAGQVVAVAPRFLLPLLLLLLACCAGTCRGKKAHHGPALLPLRGSSAPIPRAHAPRPPGCHPRLQDAGGPRWAASHGGMIVFICLLREAVAPILPQGSLPEQELHLWNKVGEACSSFLSSDSQPQASAALNEFCSVVMRILLKLQEQDEKDNTKRFLFHYSKTQKLDNSNVVSSVVHPLLQLVPRLHERRMKRFKVDDPNEDTEWNEILRDFGILPPKEEPKDEIEEMVLRLQKEAMVKPYEKMTLSELKEAEDDFDEEDMRAIEIYRKKRLQEWNALKKKQKFGELREISGNQYVNEVTNAEKDLWVIIHLYRSSIPMCLLVNHQLSLLAKKFPETKFVKAIVNSCIQHYHDNCLPTIFVYKNGQIEGKFIGIIECGGINLKLEELEWKLAEVGAIETDLEENPRKGIADMMVSSIRNTSIYDDGDSSNSDNDTK</sequence>
<feature type="region of interest" description="Disordered" evidence="2">
    <location>
        <begin position="141"/>
        <end position="184"/>
    </location>
</feature>
<evidence type="ECO:0000256" key="2">
    <source>
        <dbReference type="SAM" id="MobiDB-lite"/>
    </source>
</evidence>
<dbReference type="AlphaFoldDB" id="A0A1S3ELL4"/>
<reference evidence="5" key="1">
    <citation type="submission" date="2025-08" db="UniProtKB">
        <authorList>
            <consortium name="RefSeq"/>
        </authorList>
    </citation>
    <scope>IDENTIFICATION</scope>
    <source>
        <tissue evidence="5">Kidney</tissue>
    </source>
</reference>
<proteinExistence type="inferred from homology"/>